<dbReference type="RefSeq" id="WP_190148193.1">
    <property type="nucleotide sequence ID" value="NZ_BMTL01000004.1"/>
</dbReference>
<dbReference type="Proteomes" id="UP000606194">
    <property type="component" value="Unassembled WGS sequence"/>
</dbReference>
<name>A0A918FRX6_9ACTN</name>
<dbReference type="AlphaFoldDB" id="A0A918FRX6"/>
<evidence type="ECO:0000313" key="2">
    <source>
        <dbReference type="Proteomes" id="UP000606194"/>
    </source>
</evidence>
<proteinExistence type="predicted"/>
<accession>A0A918FRX6</accession>
<protein>
    <submittedName>
        <fullName evidence="1">Uncharacterized protein</fullName>
    </submittedName>
</protein>
<dbReference type="EMBL" id="BMTL01000004">
    <property type="protein sequence ID" value="GGR74669.1"/>
    <property type="molecule type" value="Genomic_DNA"/>
</dbReference>
<keyword evidence="2" id="KW-1185">Reference proteome</keyword>
<gene>
    <name evidence="1" type="ORF">GCM10010269_12190</name>
</gene>
<sequence>MRTRSAGGEAARRSLVGAVLAALPVTAALPWDIRLPFTDYLLSSADLRTDG</sequence>
<comment type="caution">
    <text evidence="1">The sequence shown here is derived from an EMBL/GenBank/DDBJ whole genome shotgun (WGS) entry which is preliminary data.</text>
</comment>
<reference evidence="1" key="1">
    <citation type="journal article" date="2014" name="Int. J. Syst. Evol. Microbiol.">
        <title>Complete genome sequence of Corynebacterium casei LMG S-19264T (=DSM 44701T), isolated from a smear-ripened cheese.</title>
        <authorList>
            <consortium name="US DOE Joint Genome Institute (JGI-PGF)"/>
            <person name="Walter F."/>
            <person name="Albersmeier A."/>
            <person name="Kalinowski J."/>
            <person name="Ruckert C."/>
        </authorList>
    </citation>
    <scope>NUCLEOTIDE SEQUENCE</scope>
    <source>
        <strain evidence="1">JCM 4386</strain>
    </source>
</reference>
<evidence type="ECO:0000313" key="1">
    <source>
        <dbReference type="EMBL" id="GGR74669.1"/>
    </source>
</evidence>
<reference evidence="1" key="2">
    <citation type="submission" date="2020-09" db="EMBL/GenBank/DDBJ databases">
        <authorList>
            <person name="Sun Q."/>
            <person name="Ohkuma M."/>
        </authorList>
    </citation>
    <scope>NUCLEOTIDE SEQUENCE</scope>
    <source>
        <strain evidence="1">JCM 4386</strain>
    </source>
</reference>
<organism evidence="1 2">
    <name type="scientific">Streptomyces humidus</name>
    <dbReference type="NCBI Taxonomy" id="52259"/>
    <lineage>
        <taxon>Bacteria</taxon>
        <taxon>Bacillati</taxon>
        <taxon>Actinomycetota</taxon>
        <taxon>Actinomycetes</taxon>
        <taxon>Kitasatosporales</taxon>
        <taxon>Streptomycetaceae</taxon>
        <taxon>Streptomyces</taxon>
    </lineage>
</organism>